<feature type="domain" description="SGNH hydrolase-type esterase" evidence="2">
    <location>
        <begin position="35"/>
        <end position="239"/>
    </location>
</feature>
<keyword evidence="1" id="KW-0732">Signal</keyword>
<dbReference type="PANTHER" id="PTHR30383">
    <property type="entry name" value="THIOESTERASE 1/PROTEASE 1/LYSOPHOSPHOLIPASE L1"/>
    <property type="match status" value="1"/>
</dbReference>
<dbReference type="PANTHER" id="PTHR30383:SF27">
    <property type="entry name" value="SPORE GERMINATION LIPASE LIPC"/>
    <property type="match status" value="1"/>
</dbReference>
<name>A0A1Q2KVN4_9BACL</name>
<organism evidence="3 4">
    <name type="scientific">Planococcus lenghuensis</name>
    <dbReference type="NCBI Taxonomy" id="2213202"/>
    <lineage>
        <taxon>Bacteria</taxon>
        <taxon>Bacillati</taxon>
        <taxon>Bacillota</taxon>
        <taxon>Bacilli</taxon>
        <taxon>Bacillales</taxon>
        <taxon>Caryophanaceae</taxon>
        <taxon>Planococcus</taxon>
    </lineage>
</organism>
<dbReference type="InterPro" id="IPR051532">
    <property type="entry name" value="Ester_Hydrolysis_Enzymes"/>
</dbReference>
<feature type="chain" id="PRO_5012795016" evidence="1">
    <location>
        <begin position="25"/>
        <end position="252"/>
    </location>
</feature>
<dbReference type="SUPFAM" id="SSF52266">
    <property type="entry name" value="SGNH hydrolase"/>
    <property type="match status" value="1"/>
</dbReference>
<gene>
    <name evidence="3" type="ORF">B0X71_02975</name>
</gene>
<dbReference type="KEGG" id="pmar:B0X71_02975"/>
<proteinExistence type="predicted"/>
<dbReference type="Proteomes" id="UP000188184">
    <property type="component" value="Chromosome"/>
</dbReference>
<feature type="signal peptide" evidence="1">
    <location>
        <begin position="1"/>
        <end position="24"/>
    </location>
</feature>
<dbReference type="AlphaFoldDB" id="A0A1Q2KVN4"/>
<dbReference type="InterPro" id="IPR036514">
    <property type="entry name" value="SGNH_hydro_sf"/>
</dbReference>
<dbReference type="OrthoDB" id="2596050at2"/>
<dbReference type="InterPro" id="IPR013830">
    <property type="entry name" value="SGNH_hydro"/>
</dbReference>
<accession>A0A1Q2KVN4</accession>
<protein>
    <submittedName>
        <fullName evidence="3">Lipolytic protein G-D-S-L family</fullName>
    </submittedName>
</protein>
<sequence length="252" mass="27010">MSKILKLLAVLLVAGSLLSPAALAKNENARDSLVALGDSIPFGYNLGVNNQHPSKAGYPSIIGEEADLRVRNLAVPGEQTEGLLSDLQTSQKYRQVVKHADYVTLSIINNDLLEILREAGVESAKNPDSFQQLVLQKLLTDDAFLNLNAIITEIRELTDAPIVLYNVYNPYQTGDPLYGTADLLLTGIPGTFPGVNPALAASVSGFDDIYIVDAYSAFDGNQAEYVIMGDIHPTVAGQEVLADLALGALKLE</sequence>
<dbReference type="Pfam" id="PF13472">
    <property type="entry name" value="Lipase_GDSL_2"/>
    <property type="match status" value="1"/>
</dbReference>
<dbReference type="RefSeq" id="WP_077588048.1">
    <property type="nucleotide sequence ID" value="NZ_CP019640.1"/>
</dbReference>
<evidence type="ECO:0000313" key="4">
    <source>
        <dbReference type="Proteomes" id="UP000188184"/>
    </source>
</evidence>
<reference evidence="3 4" key="1">
    <citation type="submission" date="2017-02" db="EMBL/GenBank/DDBJ databases">
        <title>The complete genomic sequence of a novel cold adapted crude oil-degrading bacterium Planococcus qaidamina Y42.</title>
        <authorList>
            <person name="Yang R."/>
        </authorList>
    </citation>
    <scope>NUCLEOTIDE SEQUENCE [LARGE SCALE GENOMIC DNA]</scope>
    <source>
        <strain evidence="3 4">Y42</strain>
    </source>
</reference>
<dbReference type="GO" id="GO:0004622">
    <property type="term" value="F:phosphatidylcholine lysophospholipase activity"/>
    <property type="evidence" value="ECO:0007669"/>
    <property type="project" value="TreeGrafter"/>
</dbReference>
<keyword evidence="4" id="KW-1185">Reference proteome</keyword>
<dbReference type="EMBL" id="CP019640">
    <property type="protein sequence ID" value="AQQ52176.1"/>
    <property type="molecule type" value="Genomic_DNA"/>
</dbReference>
<evidence type="ECO:0000259" key="2">
    <source>
        <dbReference type="Pfam" id="PF13472"/>
    </source>
</evidence>
<dbReference type="Gene3D" id="3.40.50.1110">
    <property type="entry name" value="SGNH hydrolase"/>
    <property type="match status" value="1"/>
</dbReference>
<evidence type="ECO:0000313" key="3">
    <source>
        <dbReference type="EMBL" id="AQQ52176.1"/>
    </source>
</evidence>
<evidence type="ECO:0000256" key="1">
    <source>
        <dbReference type="SAM" id="SignalP"/>
    </source>
</evidence>